<evidence type="ECO:0000313" key="18">
    <source>
        <dbReference type="EMBL" id="CAG9789580.1"/>
    </source>
</evidence>
<dbReference type="EMBL" id="OU893351">
    <property type="protein sequence ID" value="CAG9789580.1"/>
    <property type="molecule type" value="Genomic_DNA"/>
</dbReference>
<dbReference type="EMBL" id="OU893351">
    <property type="protein sequence ID" value="CAG9789581.1"/>
    <property type="molecule type" value="Genomic_DNA"/>
</dbReference>
<proteinExistence type="inferred from homology"/>
<protein>
    <recommendedName>
        <fullName evidence="5">unspecific monooxygenase</fullName>
        <ecNumber evidence="5">1.14.14.1</ecNumber>
    </recommendedName>
</protein>
<comment type="cofactor">
    <cofactor evidence="1 15">
        <name>heme</name>
        <dbReference type="ChEBI" id="CHEBI:30413"/>
    </cofactor>
</comment>
<evidence type="ECO:0000256" key="14">
    <source>
        <dbReference type="ARBA" id="ARBA00047827"/>
    </source>
</evidence>
<evidence type="ECO:0000256" key="17">
    <source>
        <dbReference type="SAM" id="Phobius"/>
    </source>
</evidence>
<dbReference type="Pfam" id="PF00067">
    <property type="entry name" value="p450"/>
    <property type="match status" value="1"/>
</dbReference>
<feature type="transmembrane region" description="Helical" evidence="17">
    <location>
        <begin position="6"/>
        <end position="21"/>
    </location>
</feature>
<reference evidence="18" key="1">
    <citation type="submission" date="2021-12" db="EMBL/GenBank/DDBJ databases">
        <authorList>
            <person name="King R."/>
        </authorList>
    </citation>
    <scope>NUCLEOTIDE SEQUENCE</scope>
</reference>
<dbReference type="OrthoDB" id="2789670at2759"/>
<evidence type="ECO:0000256" key="8">
    <source>
        <dbReference type="ARBA" id="ARBA00022824"/>
    </source>
</evidence>
<keyword evidence="8" id="KW-0256">Endoplasmic reticulum</keyword>
<dbReference type="PRINTS" id="PR00463">
    <property type="entry name" value="EP450I"/>
</dbReference>
<evidence type="ECO:0000256" key="16">
    <source>
        <dbReference type="RuleBase" id="RU000461"/>
    </source>
</evidence>
<evidence type="ECO:0000256" key="7">
    <source>
        <dbReference type="ARBA" id="ARBA00022723"/>
    </source>
</evidence>
<keyword evidence="17" id="KW-1133">Transmembrane helix</keyword>
<evidence type="ECO:0000256" key="1">
    <source>
        <dbReference type="ARBA" id="ARBA00001971"/>
    </source>
</evidence>
<dbReference type="AlphaFoldDB" id="A0A9N9R4T5"/>
<dbReference type="PANTHER" id="PTHR24292">
    <property type="entry name" value="CYTOCHROME P450"/>
    <property type="match status" value="1"/>
</dbReference>
<keyword evidence="13 17" id="KW-0472">Membrane</keyword>
<evidence type="ECO:0000256" key="3">
    <source>
        <dbReference type="ARBA" id="ARBA00004406"/>
    </source>
</evidence>
<name>A0A9N9R4T5_9NEOP</name>
<dbReference type="EC" id="1.14.14.1" evidence="5"/>
<comment type="catalytic activity">
    <reaction evidence="14">
        <text>an organic molecule + reduced [NADPH--hemoprotein reductase] + O2 = an alcohol + oxidized [NADPH--hemoprotein reductase] + H2O + H(+)</text>
        <dbReference type="Rhea" id="RHEA:17149"/>
        <dbReference type="Rhea" id="RHEA-COMP:11964"/>
        <dbReference type="Rhea" id="RHEA-COMP:11965"/>
        <dbReference type="ChEBI" id="CHEBI:15377"/>
        <dbReference type="ChEBI" id="CHEBI:15378"/>
        <dbReference type="ChEBI" id="CHEBI:15379"/>
        <dbReference type="ChEBI" id="CHEBI:30879"/>
        <dbReference type="ChEBI" id="CHEBI:57618"/>
        <dbReference type="ChEBI" id="CHEBI:58210"/>
        <dbReference type="ChEBI" id="CHEBI:142491"/>
        <dbReference type="EC" id="1.14.14.1"/>
    </reaction>
</comment>
<keyword evidence="12 16" id="KW-0503">Monooxygenase</keyword>
<dbReference type="PROSITE" id="PS00086">
    <property type="entry name" value="CYTOCHROME_P450"/>
    <property type="match status" value="1"/>
</dbReference>
<keyword evidence="7 15" id="KW-0479">Metal-binding</keyword>
<evidence type="ECO:0000313" key="19">
    <source>
        <dbReference type="EMBL" id="CAG9789581.1"/>
    </source>
</evidence>
<dbReference type="InterPro" id="IPR017972">
    <property type="entry name" value="Cyt_P450_CS"/>
</dbReference>
<keyword evidence="17" id="KW-0812">Transmembrane</keyword>
<keyword evidence="11 15" id="KW-0408">Iron</keyword>
<evidence type="ECO:0000313" key="20">
    <source>
        <dbReference type="Proteomes" id="UP001153714"/>
    </source>
</evidence>
<dbReference type="GO" id="GO:0005506">
    <property type="term" value="F:iron ion binding"/>
    <property type="evidence" value="ECO:0007669"/>
    <property type="project" value="InterPro"/>
</dbReference>
<evidence type="ECO:0000256" key="11">
    <source>
        <dbReference type="ARBA" id="ARBA00023004"/>
    </source>
</evidence>
<accession>A0A9N9R4T5</accession>
<dbReference type="InterPro" id="IPR036396">
    <property type="entry name" value="Cyt_P450_sf"/>
</dbReference>
<dbReference type="InterPro" id="IPR002401">
    <property type="entry name" value="Cyt_P450_E_grp-I"/>
</dbReference>
<keyword evidence="9" id="KW-0492">Microsome</keyword>
<dbReference type="PANTHER" id="PTHR24292:SF104">
    <property type="entry name" value="CYTOCHROME P450 308A1-RELATED"/>
    <property type="match status" value="1"/>
</dbReference>
<dbReference type="FunFam" id="1.10.630.10:FF:000042">
    <property type="entry name" value="Cytochrome P450"/>
    <property type="match status" value="1"/>
</dbReference>
<evidence type="ECO:0000256" key="15">
    <source>
        <dbReference type="PIRSR" id="PIRSR602401-1"/>
    </source>
</evidence>
<evidence type="ECO:0000256" key="5">
    <source>
        <dbReference type="ARBA" id="ARBA00012109"/>
    </source>
</evidence>
<evidence type="ECO:0000256" key="4">
    <source>
        <dbReference type="ARBA" id="ARBA00010617"/>
    </source>
</evidence>
<evidence type="ECO:0000256" key="6">
    <source>
        <dbReference type="ARBA" id="ARBA00022617"/>
    </source>
</evidence>
<evidence type="ECO:0000256" key="13">
    <source>
        <dbReference type="ARBA" id="ARBA00023136"/>
    </source>
</evidence>
<feature type="binding site" description="axial binding residue" evidence="15">
    <location>
        <position position="443"/>
    </location>
    <ligand>
        <name>heme</name>
        <dbReference type="ChEBI" id="CHEBI:30413"/>
    </ligand>
    <ligandPart>
        <name>Fe</name>
        <dbReference type="ChEBI" id="CHEBI:18248"/>
    </ligandPart>
</feature>
<dbReference type="Gene3D" id="1.10.630.10">
    <property type="entry name" value="Cytochrome P450"/>
    <property type="match status" value="1"/>
</dbReference>
<dbReference type="GO" id="GO:0005789">
    <property type="term" value="C:endoplasmic reticulum membrane"/>
    <property type="evidence" value="ECO:0007669"/>
    <property type="project" value="UniProtKB-SubCell"/>
</dbReference>
<keyword evidence="10 16" id="KW-0560">Oxidoreductase</keyword>
<dbReference type="CDD" id="cd11056">
    <property type="entry name" value="CYP6-like"/>
    <property type="match status" value="1"/>
</dbReference>
<evidence type="ECO:0000256" key="9">
    <source>
        <dbReference type="ARBA" id="ARBA00022848"/>
    </source>
</evidence>
<reference evidence="18" key="2">
    <citation type="submission" date="2022-10" db="EMBL/GenBank/DDBJ databases">
        <authorList>
            <consortium name="ENA_rothamsted_submissions"/>
            <consortium name="culmorum"/>
            <person name="King R."/>
        </authorList>
    </citation>
    <scope>NUCLEOTIDE SEQUENCE</scope>
</reference>
<comment type="similarity">
    <text evidence="4 16">Belongs to the cytochrome P450 family.</text>
</comment>
<dbReference type="SUPFAM" id="SSF48264">
    <property type="entry name" value="Cytochrome P450"/>
    <property type="match status" value="1"/>
</dbReference>
<dbReference type="Proteomes" id="UP001153714">
    <property type="component" value="Chromosome 20"/>
</dbReference>
<dbReference type="InterPro" id="IPR001128">
    <property type="entry name" value="Cyt_P450"/>
</dbReference>
<dbReference type="GO" id="GO:0016712">
    <property type="term" value="F:oxidoreductase activity, acting on paired donors, with incorporation or reduction of molecular oxygen, reduced flavin or flavoprotein as one donor, and incorporation of one atom of oxygen"/>
    <property type="evidence" value="ECO:0007669"/>
    <property type="project" value="UniProtKB-EC"/>
</dbReference>
<gene>
    <name evidence="18" type="ORF">DIATSA_LOCUS7299</name>
    <name evidence="19" type="ORF">DIATSA_LOCUS7300</name>
</gene>
<dbReference type="GO" id="GO:0020037">
    <property type="term" value="F:heme binding"/>
    <property type="evidence" value="ECO:0007669"/>
    <property type="project" value="InterPro"/>
</dbReference>
<evidence type="ECO:0000256" key="10">
    <source>
        <dbReference type="ARBA" id="ARBA00023002"/>
    </source>
</evidence>
<evidence type="ECO:0000256" key="2">
    <source>
        <dbReference type="ARBA" id="ARBA00004174"/>
    </source>
</evidence>
<keyword evidence="6 15" id="KW-0349">Heme</keyword>
<comment type="subcellular location">
    <subcellularLocation>
        <location evidence="3">Endoplasmic reticulum membrane</location>
        <topology evidence="3">Peripheral membrane protein</topology>
    </subcellularLocation>
    <subcellularLocation>
        <location evidence="2">Microsome membrane</location>
        <topology evidence="2">Peripheral membrane protein</topology>
    </subcellularLocation>
</comment>
<dbReference type="PRINTS" id="PR00385">
    <property type="entry name" value="P450"/>
</dbReference>
<dbReference type="InterPro" id="IPR050476">
    <property type="entry name" value="Insect_CytP450_Detox"/>
</dbReference>
<organism evidence="18 20">
    <name type="scientific">Diatraea saccharalis</name>
    <name type="common">sugarcane borer</name>
    <dbReference type="NCBI Taxonomy" id="40085"/>
    <lineage>
        <taxon>Eukaryota</taxon>
        <taxon>Metazoa</taxon>
        <taxon>Ecdysozoa</taxon>
        <taxon>Arthropoda</taxon>
        <taxon>Hexapoda</taxon>
        <taxon>Insecta</taxon>
        <taxon>Pterygota</taxon>
        <taxon>Neoptera</taxon>
        <taxon>Endopterygota</taxon>
        <taxon>Lepidoptera</taxon>
        <taxon>Glossata</taxon>
        <taxon>Ditrysia</taxon>
        <taxon>Pyraloidea</taxon>
        <taxon>Crambidae</taxon>
        <taxon>Crambinae</taxon>
        <taxon>Diatraea</taxon>
    </lineage>
</organism>
<keyword evidence="20" id="KW-1185">Reference proteome</keyword>
<sequence>MSLNTILTFLATIVVLIYYYLKKNKTYWKKLGIISPKSHILFGNFKEVILRQTTFFHQIETFYNMYPNEKFIGLYRFNTPVLLIRDLDIVQHICVREFDSYMNRGIEFGDKLKNNLASSKDDTWRMLRSRFSPLFTSGKLKNMLHLINSCGDKTLEYLETLVSQSKEHDILDITKKYSVGSISACAFGLDLDMKNPDEKLTKMETLAFTNFYTLELIFLCPGLIKKLGISIAPKEISVYFCNLVNFIKKQRDRIMSSRKDFMDLLLEMKNSTELKSECVGSNEEIVTITDELIAAQAMIFYVAGFDTTANTLSFLLYEVAKHQDIQEKMLKEIKQVLADNDGEISLEILKQLTYMDQVYDETLRMYPIAGLQRRVSVPSCKLLDTSITLKRDAIIYVSVRGIHYNEQYYPDPYKFDPERFSPENKKSRHPCAYIPFGFGPRHCIGMRFAKVQARVFLIKFLSCYKVELAADTKEITYDTMKITLTAKDGIPLKITRRN</sequence>
<evidence type="ECO:0000256" key="12">
    <source>
        <dbReference type="ARBA" id="ARBA00023033"/>
    </source>
</evidence>